<feature type="transmembrane region" description="Helical" evidence="1">
    <location>
        <begin position="143"/>
        <end position="167"/>
    </location>
</feature>
<dbReference type="PANTHER" id="PTHR41282:SF1">
    <property type="entry name" value="CONSERVED TRANSMEMBRANE PROTEIN-RELATED"/>
    <property type="match status" value="1"/>
</dbReference>
<feature type="transmembrane region" description="Helical" evidence="1">
    <location>
        <begin position="35"/>
        <end position="52"/>
    </location>
</feature>
<accession>A0AAE3LNX8</accession>
<proteinExistence type="predicted"/>
<keyword evidence="1" id="KW-1133">Transmembrane helix</keyword>
<name>A0AAE3LNX8_9BACI</name>
<organism evidence="2 3">
    <name type="scientific">Perspicuibacillus lycopersici</name>
    <dbReference type="NCBI Taxonomy" id="1325689"/>
    <lineage>
        <taxon>Bacteria</taxon>
        <taxon>Bacillati</taxon>
        <taxon>Bacillota</taxon>
        <taxon>Bacilli</taxon>
        <taxon>Bacillales</taxon>
        <taxon>Bacillaceae</taxon>
        <taxon>Perspicuibacillus</taxon>
    </lineage>
</organism>
<sequence length="244" mass="27220">MRSGNPSLRENTFDDYRGWSQGNTMTIQGTVNKTFILLLLVVLSAVYTWYQYFSGVDVTAYLLIGAIGGFIVSLIATFWKQSTPITAPVYALLEGLFVGGISALYEAQFQGITTLAVTLTFAVLFSLLIIYKLRIIKVTQNFRLGLFAATFGILLTYLINIILSFFGVSVPFLHDSGPIGILISLFIVVIAALNLVLDFDFIEKGAQMNCPKYLEWYGAFGLMVTLVWLYLEILRLLSKVMSRK</sequence>
<dbReference type="RefSeq" id="WP_263073616.1">
    <property type="nucleotide sequence ID" value="NZ_JAOUSF010000004.1"/>
</dbReference>
<evidence type="ECO:0000313" key="3">
    <source>
        <dbReference type="Proteomes" id="UP001209318"/>
    </source>
</evidence>
<evidence type="ECO:0000313" key="2">
    <source>
        <dbReference type="EMBL" id="MCU9614337.1"/>
    </source>
</evidence>
<feature type="transmembrane region" description="Helical" evidence="1">
    <location>
        <begin position="111"/>
        <end position="131"/>
    </location>
</feature>
<dbReference type="Pfam" id="PF12811">
    <property type="entry name" value="BaxI_1"/>
    <property type="match status" value="1"/>
</dbReference>
<gene>
    <name evidence="2" type="ORF">OEV98_12390</name>
</gene>
<keyword evidence="1" id="KW-0472">Membrane</keyword>
<dbReference type="PANTHER" id="PTHR41282">
    <property type="entry name" value="CONSERVED TRANSMEMBRANE PROTEIN-RELATED"/>
    <property type="match status" value="1"/>
</dbReference>
<feature type="transmembrane region" description="Helical" evidence="1">
    <location>
        <begin position="85"/>
        <end position="105"/>
    </location>
</feature>
<keyword evidence="3" id="KW-1185">Reference proteome</keyword>
<dbReference type="InterPro" id="IPR010539">
    <property type="entry name" value="BaxI_1-like"/>
</dbReference>
<feature type="transmembrane region" description="Helical" evidence="1">
    <location>
        <begin position="179"/>
        <end position="201"/>
    </location>
</feature>
<feature type="transmembrane region" description="Helical" evidence="1">
    <location>
        <begin position="213"/>
        <end position="231"/>
    </location>
</feature>
<protein>
    <submittedName>
        <fullName evidence="2">Bax inhibitor-1/YccA family protein</fullName>
    </submittedName>
</protein>
<dbReference type="AlphaFoldDB" id="A0AAE3LNX8"/>
<dbReference type="EMBL" id="JAOUSF010000004">
    <property type="protein sequence ID" value="MCU9614337.1"/>
    <property type="molecule type" value="Genomic_DNA"/>
</dbReference>
<dbReference type="Proteomes" id="UP001209318">
    <property type="component" value="Unassembled WGS sequence"/>
</dbReference>
<dbReference type="PIRSF" id="PIRSF009160">
    <property type="entry name" value="UCP009160"/>
    <property type="match status" value="1"/>
</dbReference>
<evidence type="ECO:0000256" key="1">
    <source>
        <dbReference type="SAM" id="Phobius"/>
    </source>
</evidence>
<reference evidence="2" key="1">
    <citation type="submission" date="2022-10" db="EMBL/GenBank/DDBJ databases">
        <title>Description of Fervidibacillus gen. nov. in the family Fervidibacillaceae fam. nov. with two species, Fervidibacillus albus sp. nov., and Fervidibacillus halotolerans sp. nov., isolated from tidal flat sediments.</title>
        <authorList>
            <person name="Kwon K.K."/>
            <person name="Yang S.-H."/>
        </authorList>
    </citation>
    <scope>NUCLEOTIDE SEQUENCE</scope>
    <source>
        <strain evidence="2">JCM 19140</strain>
    </source>
</reference>
<comment type="caution">
    <text evidence="2">The sequence shown here is derived from an EMBL/GenBank/DDBJ whole genome shotgun (WGS) entry which is preliminary data.</text>
</comment>
<feature type="transmembrane region" description="Helical" evidence="1">
    <location>
        <begin position="58"/>
        <end position="78"/>
    </location>
</feature>
<keyword evidence="1" id="KW-0812">Transmembrane</keyword>